<dbReference type="EMBL" id="VSRR010116887">
    <property type="protein sequence ID" value="MPC99079.1"/>
    <property type="molecule type" value="Genomic_DNA"/>
</dbReference>
<keyword evidence="3" id="KW-1185">Reference proteome</keyword>
<protein>
    <submittedName>
        <fullName evidence="2">Uncharacterized protein</fullName>
    </submittedName>
</protein>
<dbReference type="AlphaFoldDB" id="A0A5B7JW83"/>
<gene>
    <name evidence="2" type="ORF">E2C01_094474</name>
</gene>
<proteinExistence type="predicted"/>
<dbReference type="Proteomes" id="UP000324222">
    <property type="component" value="Unassembled WGS sequence"/>
</dbReference>
<evidence type="ECO:0000256" key="1">
    <source>
        <dbReference type="SAM" id="MobiDB-lite"/>
    </source>
</evidence>
<evidence type="ECO:0000313" key="2">
    <source>
        <dbReference type="EMBL" id="MPC99079.1"/>
    </source>
</evidence>
<name>A0A5B7JW83_PORTR</name>
<sequence>MMQKQFSHPNANPTGRGGTAMVWKCAGHQQNTPNIESHTARPGFVLRSRECKEGWDEMRHI</sequence>
<comment type="caution">
    <text evidence="2">The sequence shown here is derived from an EMBL/GenBank/DDBJ whole genome shotgun (WGS) entry which is preliminary data.</text>
</comment>
<evidence type="ECO:0000313" key="3">
    <source>
        <dbReference type="Proteomes" id="UP000324222"/>
    </source>
</evidence>
<feature type="region of interest" description="Disordered" evidence="1">
    <location>
        <begin position="1"/>
        <end position="20"/>
    </location>
</feature>
<organism evidence="2 3">
    <name type="scientific">Portunus trituberculatus</name>
    <name type="common">Swimming crab</name>
    <name type="synonym">Neptunus trituberculatus</name>
    <dbReference type="NCBI Taxonomy" id="210409"/>
    <lineage>
        <taxon>Eukaryota</taxon>
        <taxon>Metazoa</taxon>
        <taxon>Ecdysozoa</taxon>
        <taxon>Arthropoda</taxon>
        <taxon>Crustacea</taxon>
        <taxon>Multicrustacea</taxon>
        <taxon>Malacostraca</taxon>
        <taxon>Eumalacostraca</taxon>
        <taxon>Eucarida</taxon>
        <taxon>Decapoda</taxon>
        <taxon>Pleocyemata</taxon>
        <taxon>Brachyura</taxon>
        <taxon>Eubrachyura</taxon>
        <taxon>Portunoidea</taxon>
        <taxon>Portunidae</taxon>
        <taxon>Portuninae</taxon>
        <taxon>Portunus</taxon>
    </lineage>
</organism>
<accession>A0A5B7JW83</accession>
<reference evidence="2 3" key="1">
    <citation type="submission" date="2019-05" db="EMBL/GenBank/DDBJ databases">
        <title>Another draft genome of Portunus trituberculatus and its Hox gene families provides insights of decapod evolution.</title>
        <authorList>
            <person name="Jeong J.-H."/>
            <person name="Song I."/>
            <person name="Kim S."/>
            <person name="Choi T."/>
            <person name="Kim D."/>
            <person name="Ryu S."/>
            <person name="Kim W."/>
        </authorList>
    </citation>
    <scope>NUCLEOTIDE SEQUENCE [LARGE SCALE GENOMIC DNA]</scope>
    <source>
        <tissue evidence="2">Muscle</tissue>
    </source>
</reference>
<feature type="compositionally biased region" description="Polar residues" evidence="1">
    <location>
        <begin position="1"/>
        <end position="13"/>
    </location>
</feature>